<comment type="caution">
    <text evidence="1">The sequence shown here is derived from an EMBL/GenBank/DDBJ whole genome shotgun (WGS) entry which is preliminary data.</text>
</comment>
<dbReference type="AlphaFoldDB" id="A0A9K3LVV5"/>
<dbReference type="EMBL" id="JAGRRH010000007">
    <property type="protein sequence ID" value="KAG7367666.1"/>
    <property type="molecule type" value="Genomic_DNA"/>
</dbReference>
<reference evidence="1" key="1">
    <citation type="journal article" date="2021" name="Sci. Rep.">
        <title>Diploid genomic architecture of Nitzschia inconspicua, an elite biomass production diatom.</title>
        <authorList>
            <person name="Oliver A."/>
            <person name="Podell S."/>
            <person name="Pinowska A."/>
            <person name="Traller J.C."/>
            <person name="Smith S.R."/>
            <person name="McClure R."/>
            <person name="Beliaev A."/>
            <person name="Bohutskyi P."/>
            <person name="Hill E.A."/>
            <person name="Rabines A."/>
            <person name="Zheng H."/>
            <person name="Allen L.Z."/>
            <person name="Kuo A."/>
            <person name="Grigoriev I.V."/>
            <person name="Allen A.E."/>
            <person name="Hazlebeck D."/>
            <person name="Allen E.E."/>
        </authorList>
    </citation>
    <scope>NUCLEOTIDE SEQUENCE</scope>
    <source>
        <strain evidence="1">Hildebrandi</strain>
    </source>
</reference>
<gene>
    <name evidence="1" type="ORF">IV203_030337</name>
</gene>
<name>A0A9K3LVV5_9STRA</name>
<keyword evidence="2" id="KW-1185">Reference proteome</keyword>
<proteinExistence type="predicted"/>
<sequence>MRSWLPIPFEIHFSNTRNQQLGTMSIQAKSPFQPRQMFALFLPKNPCKKHEETIVNALPWDGRGQKESVGGAEKAILVRIARRFVIAIVNIVGTMLSLHL</sequence>
<dbReference type="Proteomes" id="UP000693970">
    <property type="component" value="Unassembled WGS sequence"/>
</dbReference>
<accession>A0A9K3LVV5</accession>
<protein>
    <submittedName>
        <fullName evidence="1">Uncharacterized protein</fullName>
    </submittedName>
</protein>
<reference evidence="1" key="2">
    <citation type="submission" date="2021-04" db="EMBL/GenBank/DDBJ databases">
        <authorList>
            <person name="Podell S."/>
        </authorList>
    </citation>
    <scope>NUCLEOTIDE SEQUENCE</scope>
    <source>
        <strain evidence="1">Hildebrandi</strain>
    </source>
</reference>
<evidence type="ECO:0000313" key="1">
    <source>
        <dbReference type="EMBL" id="KAG7367666.1"/>
    </source>
</evidence>
<organism evidence="1 2">
    <name type="scientific">Nitzschia inconspicua</name>
    <dbReference type="NCBI Taxonomy" id="303405"/>
    <lineage>
        <taxon>Eukaryota</taxon>
        <taxon>Sar</taxon>
        <taxon>Stramenopiles</taxon>
        <taxon>Ochrophyta</taxon>
        <taxon>Bacillariophyta</taxon>
        <taxon>Bacillariophyceae</taxon>
        <taxon>Bacillariophycidae</taxon>
        <taxon>Bacillariales</taxon>
        <taxon>Bacillariaceae</taxon>
        <taxon>Nitzschia</taxon>
    </lineage>
</organism>
<evidence type="ECO:0000313" key="2">
    <source>
        <dbReference type="Proteomes" id="UP000693970"/>
    </source>
</evidence>